<dbReference type="EMBL" id="BSXU01000235">
    <property type="protein sequence ID" value="GMG19912.1"/>
    <property type="molecule type" value="Genomic_DNA"/>
</dbReference>
<feature type="region of interest" description="Disordered" evidence="1">
    <location>
        <begin position="136"/>
        <end position="281"/>
    </location>
</feature>
<dbReference type="PROSITE" id="PS50048">
    <property type="entry name" value="ZN2_CY6_FUNGAL_2"/>
    <property type="match status" value="1"/>
</dbReference>
<name>A0A9W6YRF5_AMBMO</name>
<feature type="region of interest" description="Disordered" evidence="1">
    <location>
        <begin position="1"/>
        <end position="74"/>
    </location>
</feature>
<dbReference type="InterPro" id="IPR001138">
    <property type="entry name" value="Zn2Cys6_DnaBD"/>
</dbReference>
<reference evidence="3" key="1">
    <citation type="submission" date="2023-04" db="EMBL/GenBank/DDBJ databases">
        <title>Ambrosiozyma monospora NBRC 1965.</title>
        <authorList>
            <person name="Ichikawa N."/>
            <person name="Sato H."/>
            <person name="Tonouchi N."/>
        </authorList>
    </citation>
    <scope>NUCLEOTIDE SEQUENCE</scope>
    <source>
        <strain evidence="3">NBRC 1965</strain>
    </source>
</reference>
<feature type="compositionally biased region" description="Low complexity" evidence="1">
    <location>
        <begin position="344"/>
        <end position="358"/>
    </location>
</feature>
<dbReference type="SUPFAM" id="SSF57701">
    <property type="entry name" value="Zn2/Cys6 DNA-binding domain"/>
    <property type="match status" value="1"/>
</dbReference>
<feature type="compositionally biased region" description="Pro residues" evidence="1">
    <location>
        <begin position="197"/>
        <end position="214"/>
    </location>
</feature>
<dbReference type="GO" id="GO:0008270">
    <property type="term" value="F:zinc ion binding"/>
    <property type="evidence" value="ECO:0007669"/>
    <property type="project" value="InterPro"/>
</dbReference>
<dbReference type="AlphaFoldDB" id="A0A9W6YRF5"/>
<feature type="compositionally biased region" description="Low complexity" evidence="1">
    <location>
        <begin position="264"/>
        <end position="281"/>
    </location>
</feature>
<protein>
    <submittedName>
        <fullName evidence="3">Unnamed protein product</fullName>
    </submittedName>
</protein>
<feature type="region of interest" description="Disordered" evidence="1">
    <location>
        <begin position="327"/>
        <end position="400"/>
    </location>
</feature>
<feature type="compositionally biased region" description="Basic residues" evidence="1">
    <location>
        <begin position="237"/>
        <end position="246"/>
    </location>
</feature>
<accession>A0A9W6YRF5</accession>
<gene>
    <name evidence="3" type="ORF">Amon01_000083400</name>
</gene>
<dbReference type="PANTHER" id="PTHR47431:SF1">
    <property type="entry name" value="ZN(II)2CYS6 TRANSCRIPTION FACTOR (EUROFUNG)"/>
    <property type="match status" value="1"/>
</dbReference>
<evidence type="ECO:0000313" key="3">
    <source>
        <dbReference type="EMBL" id="GMG19912.1"/>
    </source>
</evidence>
<proteinExistence type="predicted"/>
<dbReference type="PANTHER" id="PTHR47431">
    <property type="entry name" value="ZN(II)2CYS6 TRANSCRIPTION FACTOR (EUROFUNG)-RELATED"/>
    <property type="match status" value="1"/>
</dbReference>
<dbReference type="CDD" id="cd00067">
    <property type="entry name" value="GAL4"/>
    <property type="match status" value="1"/>
</dbReference>
<dbReference type="Gene3D" id="4.10.240.10">
    <property type="entry name" value="Zn(2)-C6 fungal-type DNA-binding domain"/>
    <property type="match status" value="1"/>
</dbReference>
<feature type="compositionally biased region" description="Polar residues" evidence="1">
    <location>
        <begin position="572"/>
        <end position="586"/>
    </location>
</feature>
<keyword evidence="4" id="KW-1185">Reference proteome</keyword>
<feature type="compositionally biased region" description="Low complexity" evidence="1">
    <location>
        <begin position="56"/>
        <end position="72"/>
    </location>
</feature>
<feature type="region of interest" description="Disordered" evidence="1">
    <location>
        <begin position="572"/>
        <end position="603"/>
    </location>
</feature>
<dbReference type="GO" id="GO:0000981">
    <property type="term" value="F:DNA-binding transcription factor activity, RNA polymerase II-specific"/>
    <property type="evidence" value="ECO:0007669"/>
    <property type="project" value="InterPro"/>
</dbReference>
<feature type="domain" description="Zn(2)-C6 fungal-type" evidence="2">
    <location>
        <begin position="82"/>
        <end position="129"/>
    </location>
</feature>
<feature type="compositionally biased region" description="Polar residues" evidence="1">
    <location>
        <begin position="142"/>
        <end position="158"/>
    </location>
</feature>
<dbReference type="Proteomes" id="UP001165063">
    <property type="component" value="Unassembled WGS sequence"/>
</dbReference>
<dbReference type="Pfam" id="PF00172">
    <property type="entry name" value="Zn_clus"/>
    <property type="match status" value="1"/>
</dbReference>
<evidence type="ECO:0000259" key="2">
    <source>
        <dbReference type="PROSITE" id="PS50048"/>
    </source>
</evidence>
<evidence type="ECO:0000256" key="1">
    <source>
        <dbReference type="SAM" id="MobiDB-lite"/>
    </source>
</evidence>
<organism evidence="3 4">
    <name type="scientific">Ambrosiozyma monospora</name>
    <name type="common">Yeast</name>
    <name type="synonym">Endomycopsis monosporus</name>
    <dbReference type="NCBI Taxonomy" id="43982"/>
    <lineage>
        <taxon>Eukaryota</taxon>
        <taxon>Fungi</taxon>
        <taxon>Dikarya</taxon>
        <taxon>Ascomycota</taxon>
        <taxon>Saccharomycotina</taxon>
        <taxon>Pichiomycetes</taxon>
        <taxon>Pichiales</taxon>
        <taxon>Pichiaceae</taxon>
        <taxon>Ambrosiozyma</taxon>
    </lineage>
</organism>
<dbReference type="InterPro" id="IPR036864">
    <property type="entry name" value="Zn2-C6_fun-type_DNA-bd_sf"/>
</dbReference>
<feature type="compositionally biased region" description="Low complexity" evidence="1">
    <location>
        <begin position="587"/>
        <end position="598"/>
    </location>
</feature>
<feature type="compositionally biased region" description="Pro residues" evidence="1">
    <location>
        <begin position="222"/>
        <end position="235"/>
    </location>
</feature>
<sequence length="1171" mass="128562">MTDTENPQAIPPGSLGATLQAQSHIQAQSQQSESESQSQSHTQSQSPSTKPLNQLSASPASITASTTTITSASDKRPVAKRACLACREKKVKCDGEVPPPDVISSDGKRLTPSYKECSNCLAAGIKCVFVRSNRGGRRKKTANGSQQQSNVGSTTSLAPQPPAPKRLRPDYESKPYSFRGGYPNGSASYRSGSFFPGPGPGPDGRPPPSPPHHGPGPFFNGHPPPPPPFQYPPNSPRNHHHQHSRPSHVSPFGAADNQLPPPTVSHTGSSVVSSSASGRLSPSCILPPIRSAASSSITPSASVSAINLNNSSHLDNNNLKVNNSIIKNKSSDNMDEDERTSLKSDSSSGSRGRRSSIGSEDRDSSRGPHYRHRSGSRGGHHRRHHHHDRGRDGFWGHGPPPPPHGPYYRFGGPRGFGNFPPPPPPPFGFPPHFHSPFGHLPPPPPPPFGFPDYGPPPPGHGMPLPLLQSPPPPTSDGGVDSVIYNGTRTGSLLPDDSVTSVQRASKLSNLKIEAGSGKSYQHPNTTEDWVRVQQNELTTRSSGSANGSSVAVDSVSVHKASQSNYSGSLLLQQQQERTPTAQELSNQQPTSHYQQQQQKEAASSADLNIAKTFDINKTDEMGQKLNYFGFPPLTTVLLLIDIFYKYCNPSHLALPNKNLFVDKVALDGEYAALLAAMFTVAIKFVSANEVPDPKFLKESYWKGLLEKHKIHLSVMNELSAMTITCYQGSDNQLLDCFKSIEVNNLLLVLKSKNNFELDNYLSIATERQLIDKECLTRLVWNVYKFQNFRRMSFGYPYKNGHFFKFPEHMELPMCDVDYYINSRDPSDFKKNYKKTFDLNQIDFRNPSPYLLHDALAVIISCRTLEQIMDAISRDAMIPENVLKFDSQLNNFGNTDCLKPYSIVDNNVIVIDANLLLSKLINSLSALILHYSLSRELILIPLKITTPDEANAVNAGCMINQIPPQLPAPADVPVGISDSKIWRSIFVQLRASLEIVSLLELGEGVCEETLSANTIFRTTLGPCSVDTSDGWYSLDTHLSKKTNIPVTNETWIQYPTFTTSIVSQCVPLVCSLILIFAKFEYTVDAGSKTVRITQKDKDGDIVDAGVVEHLDESIIKILTVTAASSSQLVNYMLEKVRLLNRYLNLMSNYYENVQTTNGQVDQLIEHLLKVTN</sequence>
<dbReference type="OrthoDB" id="4097152at2759"/>
<feature type="compositionally biased region" description="Basic residues" evidence="1">
    <location>
        <begin position="368"/>
        <end position="388"/>
    </location>
</feature>
<dbReference type="SMART" id="SM00066">
    <property type="entry name" value="GAL4"/>
    <property type="match status" value="1"/>
</dbReference>
<comment type="caution">
    <text evidence="3">The sequence shown here is derived from an EMBL/GenBank/DDBJ whole genome shotgun (WGS) entry which is preliminary data.</text>
</comment>
<evidence type="ECO:0000313" key="4">
    <source>
        <dbReference type="Proteomes" id="UP001165063"/>
    </source>
</evidence>
<feature type="compositionally biased region" description="Low complexity" evidence="1">
    <location>
        <begin position="20"/>
        <end position="49"/>
    </location>
</feature>
<feature type="region of interest" description="Disordered" evidence="1">
    <location>
        <begin position="440"/>
        <end position="498"/>
    </location>
</feature>
<feature type="compositionally biased region" description="Pro residues" evidence="1">
    <location>
        <begin position="440"/>
        <end position="460"/>
    </location>
</feature>